<dbReference type="Proteomes" id="UP000275777">
    <property type="component" value="Chromosome"/>
</dbReference>
<proteinExistence type="predicted"/>
<reference evidence="1 2" key="1">
    <citation type="submission" date="2018-12" db="EMBL/GenBank/DDBJ databases">
        <authorList>
            <consortium name="Pathogen Informatics"/>
        </authorList>
    </citation>
    <scope>NUCLEOTIDE SEQUENCE [LARGE SCALE GENOMIC DNA]</scope>
    <source>
        <strain evidence="1 2">NCTC9695</strain>
    </source>
</reference>
<protein>
    <submittedName>
        <fullName evidence="1">Uncharacterized protein</fullName>
    </submittedName>
</protein>
<gene>
    <name evidence="1" type="ORF">NCTC9695_00120</name>
</gene>
<dbReference type="EMBL" id="LR134182">
    <property type="protein sequence ID" value="VEB39735.1"/>
    <property type="molecule type" value="Genomic_DNA"/>
</dbReference>
<dbReference type="AlphaFoldDB" id="A0A447T496"/>
<accession>A0A447T496</accession>
<evidence type="ECO:0000313" key="1">
    <source>
        <dbReference type="EMBL" id="VEB39735.1"/>
    </source>
</evidence>
<name>A0A447T496_CHRVL</name>
<evidence type="ECO:0000313" key="2">
    <source>
        <dbReference type="Proteomes" id="UP000275777"/>
    </source>
</evidence>
<sequence length="51" mass="5573">MVSGFRHGMSPEDMLAGLPDGVLERLGLDRERIAGEIDALQQSSTLVDELF</sequence>
<organism evidence="1 2">
    <name type="scientific">Chromobacterium violaceum</name>
    <dbReference type="NCBI Taxonomy" id="536"/>
    <lineage>
        <taxon>Bacteria</taxon>
        <taxon>Pseudomonadati</taxon>
        <taxon>Pseudomonadota</taxon>
        <taxon>Betaproteobacteria</taxon>
        <taxon>Neisseriales</taxon>
        <taxon>Chromobacteriaceae</taxon>
        <taxon>Chromobacterium</taxon>
    </lineage>
</organism>